<dbReference type="KEGG" id="csur:N24_1887"/>
<proteinExistence type="predicted"/>
<dbReference type="Proteomes" id="UP000218244">
    <property type="component" value="Chromosome"/>
</dbReference>
<feature type="transmembrane region" description="Helical" evidence="2">
    <location>
        <begin position="25"/>
        <end position="49"/>
    </location>
</feature>
<protein>
    <submittedName>
        <fullName evidence="3">Uncharacterized protein</fullName>
    </submittedName>
</protein>
<dbReference type="EMBL" id="AP017369">
    <property type="protein sequence ID" value="BAU96149.1"/>
    <property type="molecule type" value="Genomic_DNA"/>
</dbReference>
<evidence type="ECO:0000256" key="1">
    <source>
        <dbReference type="SAM" id="Coils"/>
    </source>
</evidence>
<evidence type="ECO:0000313" key="3">
    <source>
        <dbReference type="EMBL" id="BAU96149.1"/>
    </source>
</evidence>
<feature type="coiled-coil region" evidence="1">
    <location>
        <begin position="57"/>
        <end position="84"/>
    </location>
</feature>
<keyword evidence="2" id="KW-0812">Transmembrane</keyword>
<gene>
    <name evidence="3" type="ORF">N24_1887</name>
</gene>
<keyword evidence="2" id="KW-0472">Membrane</keyword>
<accession>A0A160PQA4</accession>
<sequence>MTTRNLHNQSGVTEDEPMLDQVKRFFVRNIVMIIALILAVVVIIVAISTSADRSAVLKRQTGEIMALQQERDALNSKLDGQLEQVVRDATGGMDAEHKAADDAVVREFLTMALTWDSVRDYLDVREQVMRVYDLDEESQFMSVFMPGEMAGIARTDPTGEVHYAYDADLSNRFGSLESVVTRINGTEYSYVSTVTMKSKRSGGEAETTSTSRLAYDVIDGKIRNLEARTVPGGVKYSG</sequence>
<dbReference type="RefSeq" id="WP_096456446.1">
    <property type="nucleotide sequence ID" value="NZ_AP017369.1"/>
</dbReference>
<evidence type="ECO:0000313" key="4">
    <source>
        <dbReference type="Proteomes" id="UP000218244"/>
    </source>
</evidence>
<keyword evidence="4" id="KW-1185">Reference proteome</keyword>
<reference evidence="3 4" key="1">
    <citation type="submission" date="2016-02" db="EMBL/GenBank/DDBJ databases">
        <title>Corynebacterium glutamicum N24 whole genome sequencing project.</title>
        <authorList>
            <person name="Matsutani M."/>
            <person name="Nangtapong N."/>
            <person name="Yakushi T."/>
            <person name="Matsushita K."/>
        </authorList>
    </citation>
    <scope>NUCLEOTIDE SEQUENCE [LARGE SCALE GENOMIC DNA]</scope>
    <source>
        <strain evidence="3 4">N24</strain>
    </source>
</reference>
<evidence type="ECO:0000256" key="2">
    <source>
        <dbReference type="SAM" id="Phobius"/>
    </source>
</evidence>
<organism evidence="3 4">
    <name type="scientific">Corynebacterium suranareeae</name>
    <dbReference type="NCBI Taxonomy" id="2506452"/>
    <lineage>
        <taxon>Bacteria</taxon>
        <taxon>Bacillati</taxon>
        <taxon>Actinomycetota</taxon>
        <taxon>Actinomycetes</taxon>
        <taxon>Mycobacteriales</taxon>
        <taxon>Corynebacteriaceae</taxon>
        <taxon>Corynebacterium</taxon>
    </lineage>
</organism>
<keyword evidence="2" id="KW-1133">Transmembrane helix</keyword>
<name>A0A160PQA4_9CORY</name>
<keyword evidence="1" id="KW-0175">Coiled coil</keyword>
<dbReference type="AlphaFoldDB" id="A0A160PQA4"/>